<organism evidence="1 2">
    <name type="scientific">Aeromicrobium duanguangcaii</name>
    <dbReference type="NCBI Taxonomy" id="2968086"/>
    <lineage>
        <taxon>Bacteria</taxon>
        <taxon>Bacillati</taxon>
        <taxon>Actinomycetota</taxon>
        <taxon>Actinomycetes</taxon>
        <taxon>Propionibacteriales</taxon>
        <taxon>Nocardioidaceae</taxon>
        <taxon>Aeromicrobium</taxon>
    </lineage>
</organism>
<dbReference type="Proteomes" id="UP001315860">
    <property type="component" value="Chromosome"/>
</dbReference>
<reference evidence="1 2" key="1">
    <citation type="submission" date="2022-07" db="EMBL/GenBank/DDBJ databases">
        <title>Novel species in genus Aeromicrobium.</title>
        <authorList>
            <person name="Ye L."/>
        </authorList>
    </citation>
    <scope>NUCLEOTIDE SEQUENCE [LARGE SCALE GENOMIC DNA]</scope>
    <source>
        <strain evidence="2">zg-Y50</strain>
    </source>
</reference>
<evidence type="ECO:0008006" key="3">
    <source>
        <dbReference type="Google" id="ProtNLM"/>
    </source>
</evidence>
<sequence length="152" mass="16405">MRQFTGVTAFAEAVGEELGHTSWLTLSEDRIAAFHMATGSAKSLRPDGHEPGFVPEYLVIAAVSPLLKGLYDVANVAVRINYGVNLVKFHSRVRVGSRIRARAQLASAEQATAGYRVAVRLDIECDGHLEDVGSAEVVMMFVAQNRMSGESG</sequence>
<dbReference type="InterPro" id="IPR029069">
    <property type="entry name" value="HotDog_dom_sf"/>
</dbReference>
<protein>
    <recommendedName>
        <fullName evidence="3">MaoC family dehydratase</fullName>
    </recommendedName>
</protein>
<dbReference type="RefSeq" id="WP_232416763.1">
    <property type="nucleotide sequence ID" value="NZ_CP101990.1"/>
</dbReference>
<keyword evidence="2" id="KW-1185">Reference proteome</keyword>
<name>A0ABY5KHH9_9ACTN</name>
<accession>A0ABY5KHH9</accession>
<proteinExistence type="predicted"/>
<dbReference type="SUPFAM" id="SSF54637">
    <property type="entry name" value="Thioesterase/thiol ester dehydrase-isomerase"/>
    <property type="match status" value="1"/>
</dbReference>
<evidence type="ECO:0000313" key="1">
    <source>
        <dbReference type="EMBL" id="UUI69764.1"/>
    </source>
</evidence>
<dbReference type="Gene3D" id="3.10.129.10">
    <property type="entry name" value="Hotdog Thioesterase"/>
    <property type="match status" value="1"/>
</dbReference>
<dbReference type="EMBL" id="CP101990">
    <property type="protein sequence ID" value="UUI69764.1"/>
    <property type="molecule type" value="Genomic_DNA"/>
</dbReference>
<gene>
    <name evidence="1" type="ORF">NP095_06635</name>
</gene>
<evidence type="ECO:0000313" key="2">
    <source>
        <dbReference type="Proteomes" id="UP001315860"/>
    </source>
</evidence>